<evidence type="ECO:0000259" key="12">
    <source>
        <dbReference type="PROSITE" id="PS51192"/>
    </source>
</evidence>
<evidence type="ECO:0000256" key="11">
    <source>
        <dbReference type="SAM" id="Coils"/>
    </source>
</evidence>
<dbReference type="EC" id="3.1.-.-" evidence="14"/>
<dbReference type="PROSITE" id="PS51643">
    <property type="entry name" value="HD_CAS3"/>
    <property type="match status" value="1"/>
</dbReference>
<dbReference type="InterPro" id="IPR038257">
    <property type="entry name" value="CRISPR-assoc_Cas3_HD_sf"/>
</dbReference>
<evidence type="ECO:0000259" key="13">
    <source>
        <dbReference type="PROSITE" id="PS51643"/>
    </source>
</evidence>
<dbReference type="Gene3D" id="1.10.3210.30">
    <property type="match status" value="1"/>
</dbReference>
<dbReference type="InterPro" id="IPR011545">
    <property type="entry name" value="DEAD/DEAH_box_helicase_dom"/>
</dbReference>
<dbReference type="GO" id="GO:0016787">
    <property type="term" value="F:hydrolase activity"/>
    <property type="evidence" value="ECO:0007669"/>
    <property type="project" value="UniProtKB-KW"/>
</dbReference>
<sequence>MKKIILAKSNNKRQNIKKETLIEHTEDLLQIFDIIISKISFNTINQKVSNTVQIEFGKLLKIICLLHDLGKMNIEFQKKIEIANKIDELRSACDESKELDELWKAYKSIKDARHNLLTGAFLKKIFEKLNIDEILRAILYKAILLHHGSYEQYLEISNGKIEKAVLTDIEQGIFLSDKYNYKEVEEFIKNELNIEIVFNEDFLDYEFMYQLNEDFKNNRDLQYLYIVLKGFLNLIDHLASTQLKDINYFLPLDEVEVDKKLIENIKKKTNKSDIKFRPMQEKLRENMGKNVLTEAFTGSGKTVADYRWTGKRKIFLVPNKISAESFYNDAEEILGVDNIGILHGDISLYVEDENSKVNSEGVTITLRDKILSRNFAKPYIIATVDQILLSMFKYPGYEKVFASIYDSYITVDEIHLLHPRMFLILIYFIEFANKYLNTKFHLMTATLPQAYKDKINKCNIDFIESNRNEQVEENRKIQLEIIKNSEKNLIDVVDKALKENNKVLIVRNTVDRAIEIFDFLNEYYKEQKEIYLLHSRFKFEDKKQKYQDILKQKGDIWISTQSVEISLDLDFQVVISDNAPIESIIQRMGRCNRHDTLDYGRFYIINEAEKDVYPEILKKSALKLLKQSNKTIMSMKDRKELLQRYYDLKDIKKYYEDEFGIAEICIKNIFGLNTAELNGENIMFNYEPYLNIVDNKKEASKLFRDTNINAKIILEEDFEKLQIENAKFKEYQFKSIQISEGYYRKLKKYNALYIDEGNTIVSKGYCTYDNEKGLQIKDKKSIEDKIIENMFI</sequence>
<comment type="similarity">
    <text evidence="2">In the central section; belongs to the CRISPR-associated helicase Cas3 family.</text>
</comment>
<keyword evidence="8" id="KW-0067">ATP-binding</keyword>
<dbReference type="GO" id="GO:0046872">
    <property type="term" value="F:metal ion binding"/>
    <property type="evidence" value="ECO:0007669"/>
    <property type="project" value="UniProtKB-KW"/>
</dbReference>
<evidence type="ECO:0000313" key="14">
    <source>
        <dbReference type="EMBL" id="KYH34078.1"/>
    </source>
</evidence>
<dbReference type="PATRIC" id="fig|1121338.3.peg.2057"/>
<organism evidence="14 15">
    <name type="scientific">Clostridium tepidiprofundi DSM 19306</name>
    <dbReference type="NCBI Taxonomy" id="1121338"/>
    <lineage>
        <taxon>Bacteria</taxon>
        <taxon>Bacillati</taxon>
        <taxon>Bacillota</taxon>
        <taxon>Clostridia</taxon>
        <taxon>Eubacteriales</taxon>
        <taxon>Clostridiaceae</taxon>
        <taxon>Clostridium</taxon>
    </lineage>
</organism>
<dbReference type="Gene3D" id="3.40.50.300">
    <property type="entry name" value="P-loop containing nucleotide triphosphate hydrolases"/>
    <property type="match status" value="2"/>
</dbReference>
<dbReference type="Pfam" id="PF22590">
    <property type="entry name" value="Cas3-like_C_2"/>
    <property type="match status" value="1"/>
</dbReference>
<dbReference type="InterPro" id="IPR027417">
    <property type="entry name" value="P-loop_NTPase"/>
</dbReference>
<keyword evidence="3" id="KW-0540">Nuclease</keyword>
<dbReference type="Pfam" id="PF00270">
    <property type="entry name" value="DEAD"/>
    <property type="match status" value="1"/>
</dbReference>
<name>A0A151B2F5_9CLOT</name>
<evidence type="ECO:0000256" key="1">
    <source>
        <dbReference type="ARBA" id="ARBA00006847"/>
    </source>
</evidence>
<comment type="similarity">
    <text evidence="10">Belongs to the DEAD box helicase family.</text>
</comment>
<dbReference type="SUPFAM" id="SSF109604">
    <property type="entry name" value="HD-domain/PDEase-like"/>
    <property type="match status" value="1"/>
</dbReference>
<dbReference type="NCBIfam" id="TIGR01596">
    <property type="entry name" value="cas3_HD"/>
    <property type="match status" value="1"/>
</dbReference>
<dbReference type="AlphaFoldDB" id="A0A151B2F5"/>
<evidence type="ECO:0000313" key="15">
    <source>
        <dbReference type="Proteomes" id="UP000075531"/>
    </source>
</evidence>
<dbReference type="EMBL" id="LTBA01000026">
    <property type="protein sequence ID" value="KYH34078.1"/>
    <property type="molecule type" value="Genomic_DNA"/>
</dbReference>
<dbReference type="SMART" id="SM00490">
    <property type="entry name" value="HELICc"/>
    <property type="match status" value="1"/>
</dbReference>
<dbReference type="STRING" id="1121338.CLTEP_19780"/>
<evidence type="ECO:0000256" key="9">
    <source>
        <dbReference type="ARBA" id="ARBA00023118"/>
    </source>
</evidence>
<dbReference type="OrthoDB" id="9810236at2"/>
<evidence type="ECO:0000256" key="3">
    <source>
        <dbReference type="ARBA" id="ARBA00022722"/>
    </source>
</evidence>
<protein>
    <submittedName>
        <fullName evidence="14">Putative CRISPR-associated nuclease/helicase Cas3</fullName>
        <ecNumber evidence="14">3.1.-.-</ecNumber>
        <ecNumber evidence="14">3.6.4.-</ecNumber>
    </submittedName>
</protein>
<keyword evidence="4" id="KW-0479">Metal-binding</keyword>
<evidence type="ECO:0000256" key="6">
    <source>
        <dbReference type="ARBA" id="ARBA00022801"/>
    </source>
</evidence>
<gene>
    <name evidence="14" type="primary">cas3_1</name>
    <name evidence="14" type="ORF">CLTEP_19780</name>
</gene>
<dbReference type="PROSITE" id="PS51192">
    <property type="entry name" value="HELICASE_ATP_BIND_1"/>
    <property type="match status" value="1"/>
</dbReference>
<dbReference type="GO" id="GO:0003676">
    <property type="term" value="F:nucleic acid binding"/>
    <property type="evidence" value="ECO:0007669"/>
    <property type="project" value="InterPro"/>
</dbReference>
<comment type="caution">
    <text evidence="14">The sequence shown here is derived from an EMBL/GenBank/DDBJ whole genome shotgun (WGS) entry which is preliminary data.</text>
</comment>
<dbReference type="NCBIfam" id="TIGR01587">
    <property type="entry name" value="cas3_core"/>
    <property type="match status" value="1"/>
</dbReference>
<dbReference type="RefSeq" id="WP_066826181.1">
    <property type="nucleotide sequence ID" value="NZ_LTBA01000026.1"/>
</dbReference>
<keyword evidence="15" id="KW-1185">Reference proteome</keyword>
<dbReference type="InterPro" id="IPR006483">
    <property type="entry name" value="CRISPR-assoc_Cas3_HD"/>
</dbReference>
<dbReference type="InterPro" id="IPR050079">
    <property type="entry name" value="DEAD_box_RNA_helicase"/>
</dbReference>
<keyword evidence="11" id="KW-0175">Coiled coil</keyword>
<dbReference type="GO" id="GO:0003724">
    <property type="term" value="F:RNA helicase activity"/>
    <property type="evidence" value="ECO:0007669"/>
    <property type="project" value="TreeGrafter"/>
</dbReference>
<feature type="coiled-coil region" evidence="11">
    <location>
        <begin position="460"/>
        <end position="488"/>
    </location>
</feature>
<proteinExistence type="inferred from homology"/>
<dbReference type="Proteomes" id="UP000075531">
    <property type="component" value="Unassembled WGS sequence"/>
</dbReference>
<keyword evidence="7 14" id="KW-0347">Helicase</keyword>
<comment type="similarity">
    <text evidence="1">In the N-terminal section; belongs to the CRISPR-associated nuclease Cas3-HD family.</text>
</comment>
<dbReference type="GO" id="GO:0051607">
    <property type="term" value="P:defense response to virus"/>
    <property type="evidence" value="ECO:0007669"/>
    <property type="project" value="UniProtKB-KW"/>
</dbReference>
<dbReference type="GO" id="GO:0005829">
    <property type="term" value="C:cytosol"/>
    <property type="evidence" value="ECO:0007669"/>
    <property type="project" value="TreeGrafter"/>
</dbReference>
<keyword evidence="5" id="KW-0547">Nucleotide-binding</keyword>
<dbReference type="InterPro" id="IPR054712">
    <property type="entry name" value="Cas3-like_dom"/>
</dbReference>
<keyword evidence="6 14" id="KW-0378">Hydrolase</keyword>
<reference evidence="14 15" key="1">
    <citation type="submission" date="2016-02" db="EMBL/GenBank/DDBJ databases">
        <title>Genome sequence of Clostridium tepidiprofundi DSM 19306.</title>
        <authorList>
            <person name="Poehlein A."/>
            <person name="Daniel R."/>
        </authorList>
    </citation>
    <scope>NUCLEOTIDE SEQUENCE [LARGE SCALE GENOMIC DNA]</scope>
    <source>
        <strain evidence="14 15">DSM 19306</strain>
    </source>
</reference>
<dbReference type="GO" id="GO:0005524">
    <property type="term" value="F:ATP binding"/>
    <property type="evidence" value="ECO:0007669"/>
    <property type="project" value="UniProtKB-KW"/>
</dbReference>
<dbReference type="InterPro" id="IPR006474">
    <property type="entry name" value="Helicase_Cas3_CRISPR-ass_core"/>
</dbReference>
<dbReference type="PANTHER" id="PTHR47959:SF16">
    <property type="entry name" value="CRISPR-ASSOCIATED NUCLEASE_HELICASE CAS3-RELATED"/>
    <property type="match status" value="1"/>
</dbReference>
<dbReference type="EC" id="3.6.4.-" evidence="14"/>
<evidence type="ECO:0000256" key="7">
    <source>
        <dbReference type="ARBA" id="ARBA00022806"/>
    </source>
</evidence>
<evidence type="ECO:0000256" key="5">
    <source>
        <dbReference type="ARBA" id="ARBA00022741"/>
    </source>
</evidence>
<evidence type="ECO:0000256" key="10">
    <source>
        <dbReference type="ARBA" id="ARBA00038437"/>
    </source>
</evidence>
<evidence type="ECO:0000256" key="8">
    <source>
        <dbReference type="ARBA" id="ARBA00022840"/>
    </source>
</evidence>
<dbReference type="GO" id="GO:0004518">
    <property type="term" value="F:nuclease activity"/>
    <property type="evidence" value="ECO:0007669"/>
    <property type="project" value="UniProtKB-KW"/>
</dbReference>
<keyword evidence="9" id="KW-0051">Antiviral defense</keyword>
<feature type="domain" description="Helicase ATP-binding" evidence="12">
    <location>
        <begin position="282"/>
        <end position="465"/>
    </location>
</feature>
<dbReference type="InterPro" id="IPR014001">
    <property type="entry name" value="Helicase_ATP-bd"/>
</dbReference>
<evidence type="ECO:0000256" key="4">
    <source>
        <dbReference type="ARBA" id="ARBA00022723"/>
    </source>
</evidence>
<dbReference type="SUPFAM" id="SSF52540">
    <property type="entry name" value="P-loop containing nucleoside triphosphate hydrolases"/>
    <property type="match status" value="1"/>
</dbReference>
<evidence type="ECO:0000256" key="2">
    <source>
        <dbReference type="ARBA" id="ARBA00009046"/>
    </source>
</evidence>
<dbReference type="PANTHER" id="PTHR47959">
    <property type="entry name" value="ATP-DEPENDENT RNA HELICASE RHLE-RELATED"/>
    <property type="match status" value="1"/>
</dbReference>
<dbReference type="CDD" id="cd09641">
    <property type="entry name" value="Cas3''_I"/>
    <property type="match status" value="1"/>
</dbReference>
<dbReference type="SMART" id="SM00487">
    <property type="entry name" value="DEXDc"/>
    <property type="match status" value="1"/>
</dbReference>
<feature type="domain" description="HD Cas3-type" evidence="13">
    <location>
        <begin position="14"/>
        <end position="238"/>
    </location>
</feature>
<dbReference type="Pfam" id="PF18019">
    <property type="entry name" value="Cas3_HD"/>
    <property type="match status" value="1"/>
</dbReference>
<dbReference type="InterPro" id="IPR001650">
    <property type="entry name" value="Helicase_C-like"/>
</dbReference>
<accession>A0A151B2F5</accession>